<comment type="caution">
    <text evidence="14">The sequence shown here is derived from an EMBL/GenBank/DDBJ whole genome shotgun (WGS) entry which is preliminary data.</text>
</comment>
<keyword evidence="4" id="KW-0816">Tricarboxylic acid cycle</keyword>
<dbReference type="PANTHER" id="PTHR42739:SF1">
    <property type="entry name" value="MALATE SYNTHASE G"/>
    <property type="match status" value="1"/>
</dbReference>
<feature type="domain" description="Malate synthase C-terminal" evidence="13">
    <location>
        <begin position="558"/>
        <end position="637"/>
    </location>
</feature>
<keyword evidence="8" id="KW-0558">Oxidation</keyword>
<evidence type="ECO:0000256" key="8">
    <source>
        <dbReference type="ARBA" id="ARBA00023097"/>
    </source>
</evidence>
<dbReference type="Gene3D" id="3.20.20.360">
    <property type="entry name" value="Malate synthase, domain 3"/>
    <property type="match status" value="3"/>
</dbReference>
<dbReference type="EMBL" id="BRYB01004786">
    <property type="protein sequence ID" value="GMI36792.1"/>
    <property type="molecule type" value="Genomic_DNA"/>
</dbReference>
<dbReference type="InterPro" id="IPR046363">
    <property type="entry name" value="MS_N_TIM-barrel_dom"/>
</dbReference>
<dbReference type="Pfam" id="PF20659">
    <property type="entry name" value="MS_C"/>
    <property type="match status" value="1"/>
</dbReference>
<organism evidence="14 15">
    <name type="scientific">Tetraparma gracilis</name>
    <dbReference type="NCBI Taxonomy" id="2962635"/>
    <lineage>
        <taxon>Eukaryota</taxon>
        <taxon>Sar</taxon>
        <taxon>Stramenopiles</taxon>
        <taxon>Ochrophyta</taxon>
        <taxon>Bolidophyceae</taxon>
        <taxon>Parmales</taxon>
        <taxon>Triparmaceae</taxon>
        <taxon>Tetraparma</taxon>
    </lineage>
</organism>
<evidence type="ECO:0000256" key="10">
    <source>
        <dbReference type="SAM" id="MobiDB-lite"/>
    </source>
</evidence>
<feature type="domain" description="Malate synthase G alpha-beta insertion" evidence="12">
    <location>
        <begin position="67"/>
        <end position="135"/>
    </location>
</feature>
<name>A0ABQ6MZ94_9STRA</name>
<gene>
    <name evidence="14" type="ORF">TeGR_g7491</name>
</gene>
<dbReference type="Pfam" id="PF20658">
    <property type="entry name" value="MSG_insertion"/>
    <property type="match status" value="1"/>
</dbReference>
<dbReference type="InterPro" id="IPR006253">
    <property type="entry name" value="Malate_synthG"/>
</dbReference>
<dbReference type="Gene3D" id="1.20.1220.12">
    <property type="entry name" value="Malate synthase, domain III"/>
    <property type="match status" value="1"/>
</dbReference>
<keyword evidence="5" id="KW-0808">Transferase</keyword>
<feature type="region of interest" description="Disordered" evidence="10">
    <location>
        <begin position="221"/>
        <end position="255"/>
    </location>
</feature>
<proteinExistence type="predicted"/>
<dbReference type="PANTHER" id="PTHR42739">
    <property type="entry name" value="MALATE SYNTHASE G"/>
    <property type="match status" value="1"/>
</dbReference>
<feature type="domain" description="Malate synthase TIM barrel" evidence="11">
    <location>
        <begin position="304"/>
        <end position="525"/>
    </location>
</feature>
<evidence type="ECO:0000256" key="2">
    <source>
        <dbReference type="ARBA" id="ARBA00022435"/>
    </source>
</evidence>
<evidence type="ECO:0000259" key="12">
    <source>
        <dbReference type="Pfam" id="PF20658"/>
    </source>
</evidence>
<dbReference type="InterPro" id="IPR048357">
    <property type="entry name" value="MSG_insertion"/>
</dbReference>
<accession>A0ABQ6MZ94</accession>
<keyword evidence="2" id="KW-0329">Glyoxylate bypass</keyword>
<dbReference type="Pfam" id="PF01274">
    <property type="entry name" value="MS_TIM-barrel"/>
    <property type="match status" value="1"/>
</dbReference>
<keyword evidence="6" id="KW-0479">Metal-binding</keyword>
<protein>
    <recommendedName>
        <fullName evidence="16">Malate synthase</fullName>
    </recommendedName>
</protein>
<evidence type="ECO:0000256" key="5">
    <source>
        <dbReference type="ARBA" id="ARBA00022679"/>
    </source>
</evidence>
<evidence type="ECO:0000256" key="3">
    <source>
        <dbReference type="ARBA" id="ARBA00022490"/>
    </source>
</evidence>
<sequence>YLVPAPEPFKVGWFDADAEFTKRFGAQLVVPSTNARFALNAANARWVSIYDALYASDVLDPVAKGPFDEARAQKVVSYVAELLDKFVPLSEGSHTSCSGYTVADDLSLSPPLKDPSSFVGFQGEPSKPTALLFCHNDLHIHLSIDAEHKVGKHSSAGVSDVVMESATTAIVDLEDSAAVADAEEKVGAYTVWSGLMRGDLEDTFEKGGKTMTRKLAEDRVYKKAKQNEPSPEELAEKEADAALQSEAEAAAQADVEAANAPGAVPDAAAQAQAEAGLARILAIKEEEAKAAEATELVLSGRALLLVRNVGHHMFTESATYGGEMVPEGFLDAIVAGMCINLPGAAKNSPKRRVYCVKPKCHGPEEVALTVAIMENVEKGLGLAKSTIRIGIMDEERRTSCNLEACIYEARDRVCFINTGFLDRTGDEVRTCSRAGPVATKKRMKEMGWLKAYEENNVNAGLACGLRGRAQIGKGMWAAPDAMKSMVETKGAQLLTGANTAWIPSPTAACLHSIHYHEHNIKANMAAKEASPVPRDELVEKLLEFPVVDKAELTDDVVDKELRGACQSILGYVVRWVQQGVGCSKVPDMDDVGLMEDRATLRISCTVLQNWLEHGVVTWDRVAGCMLEMAPVVDSQNAGDALYEVLVGGDGKGAGEAWECALALVRDKDMMKNGYTEVLLTKYRLQKKRA</sequence>
<evidence type="ECO:0000256" key="1">
    <source>
        <dbReference type="ARBA" id="ARBA00001946"/>
    </source>
</evidence>
<dbReference type="InterPro" id="IPR001465">
    <property type="entry name" value="Malate_synthase_TIM"/>
</dbReference>
<keyword evidence="7" id="KW-0460">Magnesium</keyword>
<evidence type="ECO:0000256" key="4">
    <source>
        <dbReference type="ARBA" id="ARBA00022532"/>
    </source>
</evidence>
<evidence type="ECO:0000259" key="11">
    <source>
        <dbReference type="Pfam" id="PF01274"/>
    </source>
</evidence>
<evidence type="ECO:0008006" key="16">
    <source>
        <dbReference type="Google" id="ProtNLM"/>
    </source>
</evidence>
<keyword evidence="15" id="KW-1185">Reference proteome</keyword>
<comment type="catalytic activity">
    <reaction evidence="9">
        <text>glyoxylate + acetyl-CoA + H2O = (S)-malate + CoA + H(+)</text>
        <dbReference type="Rhea" id="RHEA:18181"/>
        <dbReference type="ChEBI" id="CHEBI:15377"/>
        <dbReference type="ChEBI" id="CHEBI:15378"/>
        <dbReference type="ChEBI" id="CHEBI:15589"/>
        <dbReference type="ChEBI" id="CHEBI:36655"/>
        <dbReference type="ChEBI" id="CHEBI:57287"/>
        <dbReference type="ChEBI" id="CHEBI:57288"/>
        <dbReference type="EC" id="2.3.3.9"/>
    </reaction>
</comment>
<dbReference type="SUPFAM" id="SSF51645">
    <property type="entry name" value="Malate synthase G"/>
    <property type="match status" value="2"/>
</dbReference>
<evidence type="ECO:0000313" key="15">
    <source>
        <dbReference type="Proteomes" id="UP001165060"/>
    </source>
</evidence>
<dbReference type="InterPro" id="IPR011076">
    <property type="entry name" value="Malate_synth_sf"/>
</dbReference>
<feature type="non-terminal residue" evidence="14">
    <location>
        <position position="1"/>
    </location>
</feature>
<evidence type="ECO:0000256" key="7">
    <source>
        <dbReference type="ARBA" id="ARBA00022842"/>
    </source>
</evidence>
<feature type="compositionally biased region" description="Low complexity" evidence="10">
    <location>
        <begin position="241"/>
        <end position="255"/>
    </location>
</feature>
<evidence type="ECO:0000256" key="9">
    <source>
        <dbReference type="ARBA" id="ARBA00047918"/>
    </source>
</evidence>
<evidence type="ECO:0000313" key="14">
    <source>
        <dbReference type="EMBL" id="GMI36792.1"/>
    </source>
</evidence>
<comment type="cofactor">
    <cofactor evidence="1">
        <name>Mg(2+)</name>
        <dbReference type="ChEBI" id="CHEBI:18420"/>
    </cofactor>
</comment>
<keyword evidence="3" id="KW-0963">Cytoplasm</keyword>
<dbReference type="InterPro" id="IPR044856">
    <property type="entry name" value="Malate_synth_C_sf"/>
</dbReference>
<evidence type="ECO:0000259" key="13">
    <source>
        <dbReference type="Pfam" id="PF20659"/>
    </source>
</evidence>
<reference evidence="14 15" key="1">
    <citation type="journal article" date="2023" name="Commun. Biol.">
        <title>Genome analysis of Parmales, the sister group of diatoms, reveals the evolutionary specialization of diatoms from phago-mixotrophs to photoautotrophs.</title>
        <authorList>
            <person name="Ban H."/>
            <person name="Sato S."/>
            <person name="Yoshikawa S."/>
            <person name="Yamada K."/>
            <person name="Nakamura Y."/>
            <person name="Ichinomiya M."/>
            <person name="Sato N."/>
            <person name="Blanc-Mathieu R."/>
            <person name="Endo H."/>
            <person name="Kuwata A."/>
            <person name="Ogata H."/>
        </authorList>
    </citation>
    <scope>NUCLEOTIDE SEQUENCE [LARGE SCALE GENOMIC DNA]</scope>
</reference>
<evidence type="ECO:0000256" key="6">
    <source>
        <dbReference type="ARBA" id="ARBA00022723"/>
    </source>
</evidence>
<dbReference type="InterPro" id="IPR048355">
    <property type="entry name" value="MS_C"/>
</dbReference>
<dbReference type="Proteomes" id="UP001165060">
    <property type="component" value="Unassembled WGS sequence"/>
</dbReference>